<feature type="coiled-coil region" evidence="1">
    <location>
        <begin position="575"/>
        <end position="634"/>
    </location>
</feature>
<dbReference type="NCBIfam" id="NF045780">
    <property type="entry name" value="TrlF_fam_ATP"/>
    <property type="match status" value="1"/>
</dbReference>
<accession>A0A242L2C0</accession>
<proteinExistence type="predicted"/>
<evidence type="ECO:0008006" key="4">
    <source>
        <dbReference type="Google" id="ProtNLM"/>
    </source>
</evidence>
<name>A0A242L2C0_ENTMU</name>
<reference evidence="2 3" key="1">
    <citation type="submission" date="2017-05" db="EMBL/GenBank/DDBJ databases">
        <title>The Genome Sequence of Enterococcus mundtii 6B1_DIV0119.</title>
        <authorList>
            <consortium name="The Broad Institute Genomics Platform"/>
            <consortium name="The Broad Institute Genomic Center for Infectious Diseases"/>
            <person name="Earl A."/>
            <person name="Manson A."/>
            <person name="Schwartman J."/>
            <person name="Gilmore M."/>
            <person name="Abouelleil A."/>
            <person name="Cao P."/>
            <person name="Chapman S."/>
            <person name="Cusick C."/>
            <person name="Shea T."/>
            <person name="Young S."/>
            <person name="Neafsey D."/>
            <person name="Nusbaum C."/>
            <person name="Birren B."/>
        </authorList>
    </citation>
    <scope>NUCLEOTIDE SEQUENCE [LARGE SCALE GENOMIC DNA]</scope>
    <source>
        <strain evidence="2 3">6B1_DIV0119</strain>
    </source>
</reference>
<protein>
    <recommendedName>
        <fullName evidence="4">ATPase AAA-type core domain-containing protein</fullName>
    </recommendedName>
</protein>
<organism evidence="2 3">
    <name type="scientific">Enterococcus mundtii</name>
    <dbReference type="NCBI Taxonomy" id="53346"/>
    <lineage>
        <taxon>Bacteria</taxon>
        <taxon>Bacillati</taxon>
        <taxon>Bacillota</taxon>
        <taxon>Bacilli</taxon>
        <taxon>Lactobacillales</taxon>
        <taxon>Enterococcaceae</taxon>
        <taxon>Enterococcus</taxon>
    </lineage>
</organism>
<evidence type="ECO:0000313" key="3">
    <source>
        <dbReference type="Proteomes" id="UP000195024"/>
    </source>
</evidence>
<dbReference type="Proteomes" id="UP000195024">
    <property type="component" value="Unassembled WGS sequence"/>
</dbReference>
<dbReference type="Gene3D" id="3.40.50.300">
    <property type="entry name" value="P-loop containing nucleotide triphosphate hydrolases"/>
    <property type="match status" value="1"/>
</dbReference>
<gene>
    <name evidence="2" type="ORF">A5802_002088</name>
</gene>
<dbReference type="InterPro" id="IPR054787">
    <property type="entry name" value="TrlF_ATPase"/>
</dbReference>
<sequence length="861" mass="100908">MDKIRGSQFRKWDLHVHSLHTFINNRFGYNKENKLDYFQKYFEVLKENNIEVIGLTNYFNFTEDDFELKKFLNSKGIVVFMNLEVRLANLNRKHEVFDYHVIFDDNLENQIIKNLLAELKASIGSKDKAFNLLTQSEIEKNAVISFDQLKDKLQRNPDLKGKYLTGFLSRGHGSATSGSDSRGQSVYEDICKNSDFIIHSSCNDPSKCTDPNCRHGNLNKDRNYWLNNAKYVKPLLQSSDAHSFEDIGSKYSWIKSDKSFEGLKQILFEPEDRICLDIAKPQLEKFELVIDKIVFKNKELYLSENLNSIIGGRANGKSTLLNSIAKKLGENVSDKNYTFEDIENFKIIWKDGEENNDRKIEYIPQEYMFNLANENEGLNKLVKKIISSKKLDNKIEEYETECKSVNLRIQSLLTKYFTDIELLKELQKPEEEKGITEKRIKQYETDRDEILSKNNFTQEEKELFSQQSSEKENLELEIRICNAQKTLIENLTIQKSIILGDIVKLDDAIKEDLSKFTMEINKELIDKFNYKISQIMNSLEKSIKISECKVKQIEEGEIFLKGLKISQSNVELKYLNDLIDNENKVLEAIKEYEKSKKILDSEINNSKDNIIKEYKKYRIARDQLEKEFNICENDLKMALEFKQKNFYEEFTYINGQGSAKDIFVDNLQSNFENEVDKIFDNNTLKFNNNKTKNDLIRNFYSNNFYKYDFKIIYQEDEFKQMSPGKKAFVILKLILEFSESKVPVLIDQPEDSLDNRAIYNELTKYIKETKKKRQIIIVTHNPNVVVGSDCENIIVANQHSNNSKNKDARKFDYINGGLENNFTKDSDYVLEKQGIREHIFEILEGGMEAFEKREKKYNVKF</sequence>
<dbReference type="SUPFAM" id="SSF52540">
    <property type="entry name" value="P-loop containing nucleoside triphosphate hydrolases"/>
    <property type="match status" value="1"/>
</dbReference>
<evidence type="ECO:0000313" key="2">
    <source>
        <dbReference type="EMBL" id="OTP28347.1"/>
    </source>
</evidence>
<dbReference type="InterPro" id="IPR027417">
    <property type="entry name" value="P-loop_NTPase"/>
</dbReference>
<dbReference type="RefSeq" id="WP_086335126.1">
    <property type="nucleotide sequence ID" value="NZ_NGMS01000001.1"/>
</dbReference>
<dbReference type="AlphaFoldDB" id="A0A242L2C0"/>
<evidence type="ECO:0000256" key="1">
    <source>
        <dbReference type="SAM" id="Coils"/>
    </source>
</evidence>
<keyword evidence="1" id="KW-0175">Coiled coil</keyword>
<feature type="coiled-coil region" evidence="1">
    <location>
        <begin position="388"/>
        <end position="415"/>
    </location>
</feature>
<dbReference type="EMBL" id="NGMS01000001">
    <property type="protein sequence ID" value="OTP28347.1"/>
    <property type="molecule type" value="Genomic_DNA"/>
</dbReference>
<comment type="caution">
    <text evidence="2">The sequence shown here is derived from an EMBL/GenBank/DDBJ whole genome shotgun (WGS) entry which is preliminary data.</text>
</comment>